<proteinExistence type="predicted"/>
<evidence type="ECO:0000313" key="1">
    <source>
        <dbReference type="EMBL" id="SBW20265.1"/>
    </source>
</evidence>
<dbReference type="EMBL" id="FLUV01000685">
    <property type="protein sequence ID" value="SBW20265.1"/>
    <property type="molecule type" value="Genomic_DNA"/>
</dbReference>
<keyword evidence="2" id="KW-1185">Reference proteome</keyword>
<dbReference type="RefSeq" id="WP_131765770.1">
    <property type="nucleotide sequence ID" value="NZ_CAAAFT010000105.1"/>
</dbReference>
<name>A0A1C3NW18_9ACTN</name>
<evidence type="ECO:0000313" key="2">
    <source>
        <dbReference type="Proteomes" id="UP000199013"/>
    </source>
</evidence>
<reference evidence="2" key="1">
    <citation type="submission" date="2016-02" db="EMBL/GenBank/DDBJ databases">
        <authorList>
            <person name="Wibberg D."/>
        </authorList>
    </citation>
    <scope>NUCLEOTIDE SEQUENCE [LARGE SCALE GENOMIC DNA]</scope>
</reference>
<dbReference type="AlphaFoldDB" id="A0A1C3NW18"/>
<sequence>MRWEALFADLEMQWEAAEAAELDSELMDRSRREAAHLRLIDRLRPAIGSSLRVGVQAAGRESGGVLAGRLTALGVDWMLLREPAAHEVLLPLRCVLWVHGLASLSAQPGHEGPLAVRLDLRYVLRGVVRDRSSCSVVLSDGTPVRGTIDRVGADFVEVAEHPDDEFRRARSVRAVRTIPLAAIGFVRRTV</sequence>
<gene>
    <name evidence="1" type="ORF">FDG2_1638</name>
</gene>
<dbReference type="Proteomes" id="UP000199013">
    <property type="component" value="Unassembled WGS sequence"/>
</dbReference>
<organism evidence="1 2">
    <name type="scientific">Candidatus Protofrankia californiensis</name>
    <dbReference type="NCBI Taxonomy" id="1839754"/>
    <lineage>
        <taxon>Bacteria</taxon>
        <taxon>Bacillati</taxon>
        <taxon>Actinomycetota</taxon>
        <taxon>Actinomycetes</taxon>
        <taxon>Frankiales</taxon>
        <taxon>Frankiaceae</taxon>
        <taxon>Protofrankia</taxon>
    </lineage>
</organism>
<accession>A0A1C3NW18</accession>
<evidence type="ECO:0008006" key="3">
    <source>
        <dbReference type="Google" id="ProtNLM"/>
    </source>
</evidence>
<protein>
    <recommendedName>
        <fullName evidence="3">Fis family transcriptional regulator</fullName>
    </recommendedName>
</protein>